<keyword evidence="4" id="KW-1185">Reference proteome</keyword>
<feature type="transmembrane region" description="Helical" evidence="1">
    <location>
        <begin position="155"/>
        <end position="173"/>
    </location>
</feature>
<reference evidence="4" key="1">
    <citation type="journal article" date="2019" name="Int. J. Syst. Evol. Microbiol.">
        <title>The Global Catalogue of Microorganisms (GCM) 10K type strain sequencing project: providing services to taxonomists for standard genome sequencing and annotation.</title>
        <authorList>
            <consortium name="The Broad Institute Genomics Platform"/>
            <consortium name="The Broad Institute Genome Sequencing Center for Infectious Disease"/>
            <person name="Wu L."/>
            <person name="Ma J."/>
        </authorList>
    </citation>
    <scope>NUCLEOTIDE SEQUENCE [LARGE SCALE GENOMIC DNA]</scope>
    <source>
        <strain evidence="4">CGMCC 4.7241</strain>
    </source>
</reference>
<proteinExistence type="predicted"/>
<feature type="transmembrane region" description="Helical" evidence="1">
    <location>
        <begin position="82"/>
        <end position="104"/>
    </location>
</feature>
<dbReference type="Pfam" id="PF02517">
    <property type="entry name" value="Rce1-like"/>
    <property type="match status" value="1"/>
</dbReference>
<feature type="transmembrane region" description="Helical" evidence="1">
    <location>
        <begin position="204"/>
        <end position="224"/>
    </location>
</feature>
<dbReference type="InterPro" id="IPR003675">
    <property type="entry name" value="Rce1/LyrA-like_dom"/>
</dbReference>
<evidence type="ECO:0000256" key="1">
    <source>
        <dbReference type="SAM" id="Phobius"/>
    </source>
</evidence>
<feature type="domain" description="CAAX prenyl protease 2/Lysostaphin resistance protein A-like" evidence="2">
    <location>
        <begin position="130"/>
        <end position="215"/>
    </location>
</feature>
<accession>A0ABV7YLN7</accession>
<feature type="transmembrane region" description="Helical" evidence="1">
    <location>
        <begin position="124"/>
        <end position="143"/>
    </location>
</feature>
<keyword evidence="1" id="KW-0472">Membrane</keyword>
<evidence type="ECO:0000313" key="4">
    <source>
        <dbReference type="Proteomes" id="UP001595699"/>
    </source>
</evidence>
<feature type="transmembrane region" description="Helical" evidence="1">
    <location>
        <begin position="5"/>
        <end position="25"/>
    </location>
</feature>
<keyword evidence="3" id="KW-0378">Hydrolase</keyword>
<dbReference type="GO" id="GO:0016787">
    <property type="term" value="F:hydrolase activity"/>
    <property type="evidence" value="ECO:0007669"/>
    <property type="project" value="UniProtKB-KW"/>
</dbReference>
<dbReference type="EMBL" id="JBHRZH010000043">
    <property type="protein sequence ID" value="MFC3765793.1"/>
    <property type="molecule type" value="Genomic_DNA"/>
</dbReference>
<name>A0ABV7YLN7_9ACTN</name>
<dbReference type="EC" id="3.4.-.-" evidence="3"/>
<feature type="transmembrane region" description="Helical" evidence="1">
    <location>
        <begin position="31"/>
        <end position="53"/>
    </location>
</feature>
<sequence length="228" mass="24877">MGFTFLRIPLIFGCLALAYVLFRAAGEPHALALALSTSTIAVTLTNVVNLALLRRGVHREGGRLRELVGFDRTRIGRDVGWGLLWLFVLYVPFALTLLVVPLVLRADYEELFVGVYADSTGTAVPLWLGLGIGVLFPFLNAPTEELHYRAWAQPRVGIAVMAVAFGLQHLAFAPSWQAAVAYAIAFTLWGALAGIIYQRQGRLVPLIVAHFLTNAPFGILPYAFALST</sequence>
<protein>
    <submittedName>
        <fullName evidence="3">CPBP family intramembrane glutamic endopeptidase</fullName>
        <ecNumber evidence="3">3.4.-.-</ecNumber>
    </submittedName>
</protein>
<feature type="transmembrane region" description="Helical" evidence="1">
    <location>
        <begin position="179"/>
        <end position="197"/>
    </location>
</feature>
<dbReference type="Proteomes" id="UP001595699">
    <property type="component" value="Unassembled WGS sequence"/>
</dbReference>
<gene>
    <name evidence="3" type="ORF">ACFOUW_33505</name>
</gene>
<organism evidence="3 4">
    <name type="scientific">Tenggerimyces flavus</name>
    <dbReference type="NCBI Taxonomy" id="1708749"/>
    <lineage>
        <taxon>Bacteria</taxon>
        <taxon>Bacillati</taxon>
        <taxon>Actinomycetota</taxon>
        <taxon>Actinomycetes</taxon>
        <taxon>Propionibacteriales</taxon>
        <taxon>Nocardioidaceae</taxon>
        <taxon>Tenggerimyces</taxon>
    </lineage>
</organism>
<evidence type="ECO:0000259" key="2">
    <source>
        <dbReference type="Pfam" id="PF02517"/>
    </source>
</evidence>
<keyword evidence="1" id="KW-1133">Transmembrane helix</keyword>
<comment type="caution">
    <text evidence="3">The sequence shown here is derived from an EMBL/GenBank/DDBJ whole genome shotgun (WGS) entry which is preliminary data.</text>
</comment>
<keyword evidence="1" id="KW-0812">Transmembrane</keyword>
<dbReference type="RefSeq" id="WP_205121065.1">
    <property type="nucleotide sequence ID" value="NZ_JAFBCM010000001.1"/>
</dbReference>
<evidence type="ECO:0000313" key="3">
    <source>
        <dbReference type="EMBL" id="MFC3765793.1"/>
    </source>
</evidence>